<sequence>MYKVLVVGTGCIGSVYACILARSNRTQVTCVCRSDYEFVKEYGLKVSSSILGEIQSRPTVVQNVAEAIHRTPGAFDYIIICTKAAETTIARVIEQINPAITPGMTSIVVIQNGLGVERVFHTAYPEATIISGVAYMPTIKISPGVFLHSEMERLHLGLYPSAVASRTLMTFAELAREGGAYIMIHDDIQAERWRKVVANGAVNPICALSRCPDRKLVESSTLGFELVKEVMEEIAAVATSVGYGHIVTPATVEMQFTRTLSRPWPGVQPSMMTDALNKRPMEVQAIIGEIVAIAGEKNVRIPRLATLYVLLMGLEKAQQA</sequence>
<dbReference type="FunFam" id="1.10.1040.10:FF:000017">
    <property type="entry name" value="2-dehydropantoate 2-reductase"/>
    <property type="match status" value="1"/>
</dbReference>
<dbReference type="InterPro" id="IPR013332">
    <property type="entry name" value="KPR_N"/>
</dbReference>
<dbReference type="GeneID" id="89971928"/>
<comment type="catalytic activity">
    <reaction evidence="4">
        <text>(R)-pantoate + NADP(+) = 2-dehydropantoate + NADPH + H(+)</text>
        <dbReference type="Rhea" id="RHEA:16233"/>
        <dbReference type="ChEBI" id="CHEBI:11561"/>
        <dbReference type="ChEBI" id="CHEBI:15378"/>
        <dbReference type="ChEBI" id="CHEBI:15980"/>
        <dbReference type="ChEBI" id="CHEBI:57783"/>
        <dbReference type="ChEBI" id="CHEBI:58349"/>
        <dbReference type="EC" id="1.1.1.169"/>
    </reaction>
</comment>
<dbReference type="RefSeq" id="XP_064705050.1">
    <property type="nucleotide sequence ID" value="XM_064847329.1"/>
</dbReference>
<dbReference type="InterPro" id="IPR003710">
    <property type="entry name" value="ApbA"/>
</dbReference>
<dbReference type="EC" id="1.1.1.169" evidence="4"/>
<dbReference type="SUPFAM" id="SSF51735">
    <property type="entry name" value="NAD(P)-binding Rossmann-fold domains"/>
    <property type="match status" value="1"/>
</dbReference>
<dbReference type="AlphaFoldDB" id="A0AAV9N5Z5"/>
<protein>
    <recommendedName>
        <fullName evidence="4">2-dehydropantoate 2-reductase</fullName>
        <ecNumber evidence="4">1.1.1.169</ecNumber>
    </recommendedName>
    <alternativeName>
        <fullName evidence="4">Ketopantoate reductase</fullName>
    </alternativeName>
</protein>
<dbReference type="Gene3D" id="1.10.1040.10">
    <property type="entry name" value="N-(1-d-carboxylethyl)-l-norvaline Dehydrogenase, domain 2"/>
    <property type="match status" value="1"/>
</dbReference>
<dbReference type="PANTHER" id="PTHR21708:SF30">
    <property type="entry name" value="2-DEHYDROPANTOATE 2-REDUCTASE-RELATED"/>
    <property type="match status" value="1"/>
</dbReference>
<dbReference type="Pfam" id="PF08546">
    <property type="entry name" value="ApbA_C"/>
    <property type="match status" value="1"/>
</dbReference>
<keyword evidence="3 4" id="KW-0560">Oxidoreductase</keyword>
<keyword evidence="2 4" id="KW-0521">NADP</keyword>
<evidence type="ECO:0000313" key="7">
    <source>
        <dbReference type="EMBL" id="KAK5050464.1"/>
    </source>
</evidence>
<comment type="similarity">
    <text evidence="1 4">Belongs to the ketopantoate reductase family.</text>
</comment>
<keyword evidence="8" id="KW-1185">Reference proteome</keyword>
<dbReference type="EMBL" id="JAVRRD010000017">
    <property type="protein sequence ID" value="KAK5050464.1"/>
    <property type="molecule type" value="Genomic_DNA"/>
</dbReference>
<reference evidence="7 8" key="1">
    <citation type="submission" date="2023-08" db="EMBL/GenBank/DDBJ databases">
        <title>Black Yeasts Isolated from many extreme environments.</title>
        <authorList>
            <person name="Coleine C."/>
            <person name="Stajich J.E."/>
            <person name="Selbmann L."/>
        </authorList>
    </citation>
    <scope>NUCLEOTIDE SEQUENCE [LARGE SCALE GENOMIC DNA]</scope>
    <source>
        <strain evidence="7 8">CCFEE 5792</strain>
    </source>
</reference>
<feature type="domain" description="Ketopantoate reductase C-terminal" evidence="6">
    <location>
        <begin position="187"/>
        <end position="314"/>
    </location>
</feature>
<evidence type="ECO:0000256" key="1">
    <source>
        <dbReference type="ARBA" id="ARBA00007870"/>
    </source>
</evidence>
<dbReference type="Pfam" id="PF02558">
    <property type="entry name" value="ApbA"/>
    <property type="match status" value="1"/>
</dbReference>
<evidence type="ECO:0000256" key="2">
    <source>
        <dbReference type="ARBA" id="ARBA00022857"/>
    </source>
</evidence>
<dbReference type="Gene3D" id="3.40.50.720">
    <property type="entry name" value="NAD(P)-binding Rossmann-like Domain"/>
    <property type="match status" value="1"/>
</dbReference>
<organism evidence="7 8">
    <name type="scientific">Exophiala bonariae</name>
    <dbReference type="NCBI Taxonomy" id="1690606"/>
    <lineage>
        <taxon>Eukaryota</taxon>
        <taxon>Fungi</taxon>
        <taxon>Dikarya</taxon>
        <taxon>Ascomycota</taxon>
        <taxon>Pezizomycotina</taxon>
        <taxon>Eurotiomycetes</taxon>
        <taxon>Chaetothyriomycetidae</taxon>
        <taxon>Chaetothyriales</taxon>
        <taxon>Herpotrichiellaceae</taxon>
        <taxon>Exophiala</taxon>
    </lineage>
</organism>
<evidence type="ECO:0000313" key="8">
    <source>
        <dbReference type="Proteomes" id="UP001358417"/>
    </source>
</evidence>
<feature type="domain" description="Ketopantoate reductase N-terminal" evidence="5">
    <location>
        <begin position="4"/>
        <end position="159"/>
    </location>
</feature>
<dbReference type="GO" id="GO:0015940">
    <property type="term" value="P:pantothenate biosynthetic process"/>
    <property type="evidence" value="ECO:0007669"/>
    <property type="project" value="InterPro"/>
</dbReference>
<accession>A0AAV9N5Z5</accession>
<proteinExistence type="inferred from homology"/>
<evidence type="ECO:0000256" key="4">
    <source>
        <dbReference type="RuleBase" id="RU362068"/>
    </source>
</evidence>
<dbReference type="PANTHER" id="PTHR21708">
    <property type="entry name" value="PROBABLE 2-DEHYDROPANTOATE 2-REDUCTASE"/>
    <property type="match status" value="1"/>
</dbReference>
<evidence type="ECO:0000259" key="6">
    <source>
        <dbReference type="Pfam" id="PF08546"/>
    </source>
</evidence>
<dbReference type="InterPro" id="IPR008927">
    <property type="entry name" value="6-PGluconate_DH-like_C_sf"/>
</dbReference>
<gene>
    <name evidence="7" type="ORF">LTR84_003745</name>
</gene>
<dbReference type="InterPro" id="IPR013328">
    <property type="entry name" value="6PGD_dom2"/>
</dbReference>
<name>A0AAV9N5Z5_9EURO</name>
<dbReference type="Proteomes" id="UP001358417">
    <property type="component" value="Unassembled WGS sequence"/>
</dbReference>
<dbReference type="InterPro" id="IPR036291">
    <property type="entry name" value="NAD(P)-bd_dom_sf"/>
</dbReference>
<dbReference type="PROSITE" id="PS51257">
    <property type="entry name" value="PROKAR_LIPOPROTEIN"/>
    <property type="match status" value="1"/>
</dbReference>
<dbReference type="SUPFAM" id="SSF48179">
    <property type="entry name" value="6-phosphogluconate dehydrogenase C-terminal domain-like"/>
    <property type="match status" value="1"/>
</dbReference>
<evidence type="ECO:0000256" key="3">
    <source>
        <dbReference type="ARBA" id="ARBA00023002"/>
    </source>
</evidence>
<dbReference type="InterPro" id="IPR051402">
    <property type="entry name" value="KPR-Related"/>
</dbReference>
<dbReference type="GO" id="GO:0008677">
    <property type="term" value="F:2-dehydropantoate 2-reductase activity"/>
    <property type="evidence" value="ECO:0007669"/>
    <property type="project" value="UniProtKB-EC"/>
</dbReference>
<dbReference type="NCBIfam" id="TIGR00745">
    <property type="entry name" value="apbA_panE"/>
    <property type="match status" value="1"/>
</dbReference>
<evidence type="ECO:0000259" key="5">
    <source>
        <dbReference type="Pfam" id="PF02558"/>
    </source>
</evidence>
<comment type="function">
    <text evidence="4">Catalyzes the NADPH-dependent reduction of ketopantoate into pantoic acid.</text>
</comment>
<dbReference type="GO" id="GO:0005737">
    <property type="term" value="C:cytoplasm"/>
    <property type="evidence" value="ECO:0007669"/>
    <property type="project" value="TreeGrafter"/>
</dbReference>
<comment type="caution">
    <text evidence="7">The sequence shown here is derived from an EMBL/GenBank/DDBJ whole genome shotgun (WGS) entry which is preliminary data.</text>
</comment>
<dbReference type="InterPro" id="IPR013752">
    <property type="entry name" value="KPA_reductase"/>
</dbReference>